<evidence type="ECO:0000313" key="2">
    <source>
        <dbReference type="EMBL" id="MDO1513702.1"/>
    </source>
</evidence>
<name>A0ABT8RT60_9FLAO</name>
<proteinExistence type="predicted"/>
<dbReference type="InterPro" id="IPR043745">
    <property type="entry name" value="DUF5690"/>
</dbReference>
<feature type="transmembrane region" description="Helical" evidence="1">
    <location>
        <begin position="106"/>
        <end position="127"/>
    </location>
</feature>
<keyword evidence="3" id="KW-1185">Reference proteome</keyword>
<reference evidence="2" key="2">
    <citation type="submission" date="2023-06" db="EMBL/GenBank/DDBJ databases">
        <authorList>
            <person name="Lucena T."/>
            <person name="Sun Q."/>
        </authorList>
    </citation>
    <scope>NUCLEOTIDE SEQUENCE</scope>
    <source>
        <strain evidence="2">CECT 8869</strain>
    </source>
</reference>
<feature type="transmembrane region" description="Helical" evidence="1">
    <location>
        <begin position="12"/>
        <end position="30"/>
    </location>
</feature>
<feature type="transmembrane region" description="Helical" evidence="1">
    <location>
        <begin position="386"/>
        <end position="410"/>
    </location>
</feature>
<sequence>MLSIPKLNTKVVLNGALASFGLYFCMYAFRKPFSVATFHGQMLFGIDYKILLILAQVVGYMLSKFIGIRVVSALQVQHRVAYLTGMILFAELTLVLFGLLPSPYNFILFFLNGLSLGMIWGITFSFLEGRKMTEILSIVLCSSFIVSSGAVKSVGLWLMSTYAISEFWMPAVTGALFLLPFFICLYFLNKLPPPTAEDIKLRKKRKPMCATDRKQVFRKFSFPIIILVVFYTALTALRDFRDNFSRELWDSVGYAGDASIYTLSELPIAFLVLLVLGLFGLIKNNFRAFMGFHFLLILASVLVGVSTFLFQQGALQPVYWMVCIGFGLYACYVPFNCIFFDRMIATFSIKGNAGYLIYIADSFGYLGSMAVLLYKNFGSPNSSWLQFFMGATYCIAFLGVGVSIVSMFYFQRKYKQNNSSIHFKIPMVNGRY</sequence>
<gene>
    <name evidence="2" type="ORF">Q2T41_13645</name>
</gene>
<evidence type="ECO:0000256" key="1">
    <source>
        <dbReference type="SAM" id="Phobius"/>
    </source>
</evidence>
<reference evidence="2" key="1">
    <citation type="journal article" date="2014" name="Int. J. Syst. Evol. Microbiol.">
        <title>Complete genome of a new Firmicutes species belonging to the dominant human colonic microbiota ('Ruminococcus bicirculans') reveals two chromosomes and a selective capacity to utilize plant glucans.</title>
        <authorList>
            <consortium name="NISC Comparative Sequencing Program"/>
            <person name="Wegmann U."/>
            <person name="Louis P."/>
            <person name="Goesmann A."/>
            <person name="Henrissat B."/>
            <person name="Duncan S.H."/>
            <person name="Flint H.J."/>
        </authorList>
    </citation>
    <scope>NUCLEOTIDE SEQUENCE</scope>
    <source>
        <strain evidence="2">CECT 8869</strain>
    </source>
</reference>
<keyword evidence="1" id="KW-0812">Transmembrane</keyword>
<feature type="transmembrane region" description="Helical" evidence="1">
    <location>
        <begin position="134"/>
        <end position="155"/>
    </location>
</feature>
<dbReference type="Proteomes" id="UP001168579">
    <property type="component" value="Unassembled WGS sequence"/>
</dbReference>
<feature type="transmembrane region" description="Helical" evidence="1">
    <location>
        <begin position="220"/>
        <end position="238"/>
    </location>
</feature>
<protein>
    <submittedName>
        <fullName evidence="2">DUF5690 family protein</fullName>
    </submittedName>
</protein>
<organism evidence="2 3">
    <name type="scientific">Maribacter confluentis</name>
    <dbReference type="NCBI Taxonomy" id="1656093"/>
    <lineage>
        <taxon>Bacteria</taxon>
        <taxon>Pseudomonadati</taxon>
        <taxon>Bacteroidota</taxon>
        <taxon>Flavobacteriia</taxon>
        <taxon>Flavobacteriales</taxon>
        <taxon>Flavobacteriaceae</taxon>
        <taxon>Maribacter</taxon>
    </lineage>
</organism>
<evidence type="ECO:0000313" key="3">
    <source>
        <dbReference type="Proteomes" id="UP001168579"/>
    </source>
</evidence>
<accession>A0ABT8RT60</accession>
<feature type="transmembrane region" description="Helical" evidence="1">
    <location>
        <begin position="167"/>
        <end position="188"/>
    </location>
</feature>
<feature type="transmembrane region" description="Helical" evidence="1">
    <location>
        <begin position="80"/>
        <end position="100"/>
    </location>
</feature>
<keyword evidence="1" id="KW-1133">Transmembrane helix</keyword>
<dbReference type="EMBL" id="JAUKUC010000001">
    <property type="protein sequence ID" value="MDO1513702.1"/>
    <property type="molecule type" value="Genomic_DNA"/>
</dbReference>
<dbReference type="RefSeq" id="WP_304436516.1">
    <property type="nucleotide sequence ID" value="NZ_JAUKUC010000001.1"/>
</dbReference>
<feature type="transmembrane region" description="Helical" evidence="1">
    <location>
        <begin position="352"/>
        <end position="374"/>
    </location>
</feature>
<keyword evidence="1" id="KW-0472">Membrane</keyword>
<comment type="caution">
    <text evidence="2">The sequence shown here is derived from an EMBL/GenBank/DDBJ whole genome shotgun (WGS) entry which is preliminary data.</text>
</comment>
<dbReference type="Pfam" id="PF18943">
    <property type="entry name" value="DUF5690"/>
    <property type="match status" value="1"/>
</dbReference>
<feature type="transmembrane region" description="Helical" evidence="1">
    <location>
        <begin position="50"/>
        <end position="68"/>
    </location>
</feature>
<feature type="transmembrane region" description="Helical" evidence="1">
    <location>
        <begin position="318"/>
        <end position="340"/>
    </location>
</feature>
<feature type="transmembrane region" description="Helical" evidence="1">
    <location>
        <begin position="294"/>
        <end position="312"/>
    </location>
</feature>
<feature type="transmembrane region" description="Helical" evidence="1">
    <location>
        <begin position="258"/>
        <end position="282"/>
    </location>
</feature>